<reference evidence="2 3" key="1">
    <citation type="submission" date="2024-05" db="EMBL/GenBank/DDBJ databases">
        <authorList>
            <person name="Venkateswaran K."/>
        </authorList>
    </citation>
    <scope>NUCLEOTIDE SEQUENCE [LARGE SCALE GENOMIC DNA]</scope>
    <source>
        <strain evidence="2 3">179-C4-2-HS</strain>
    </source>
</reference>
<accession>A0ABV4YVV9</accession>
<sequence length="144" mass="16147">MDKSVMKLFYFLVWVSLVGGFLLTVYGIWVTMIGGESLSGWKKFGDLANMAAAVFTVIATIYTIFTLWYAKRFFVMVALIIATFVSIVITVWGEVFPQFFVPIFSKMEYANFKSNKDVITSSYLFGGLAILGFAASLLNPKIKK</sequence>
<keyword evidence="3" id="KW-1185">Reference proteome</keyword>
<evidence type="ECO:0000313" key="3">
    <source>
        <dbReference type="Proteomes" id="UP001241748"/>
    </source>
</evidence>
<keyword evidence="1" id="KW-0472">Membrane</keyword>
<dbReference type="EMBL" id="JAROBZ020000001">
    <property type="protein sequence ID" value="MFB3168474.1"/>
    <property type="molecule type" value="Genomic_DNA"/>
</dbReference>
<evidence type="ECO:0000256" key="1">
    <source>
        <dbReference type="SAM" id="Phobius"/>
    </source>
</evidence>
<keyword evidence="1" id="KW-0812">Transmembrane</keyword>
<organism evidence="2 3">
    <name type="scientific">Neobacillus driksii</name>
    <dbReference type="NCBI Taxonomy" id="3035913"/>
    <lineage>
        <taxon>Bacteria</taxon>
        <taxon>Bacillati</taxon>
        <taxon>Bacillota</taxon>
        <taxon>Bacilli</taxon>
        <taxon>Bacillales</taxon>
        <taxon>Bacillaceae</taxon>
        <taxon>Neobacillus</taxon>
    </lineage>
</organism>
<feature type="transmembrane region" description="Helical" evidence="1">
    <location>
        <begin position="120"/>
        <end position="138"/>
    </location>
</feature>
<dbReference type="Proteomes" id="UP001241748">
    <property type="component" value="Unassembled WGS sequence"/>
</dbReference>
<dbReference type="RefSeq" id="WP_306072967.1">
    <property type="nucleotide sequence ID" value="NZ_JAROBZ020000001.1"/>
</dbReference>
<feature type="transmembrane region" description="Helical" evidence="1">
    <location>
        <begin position="50"/>
        <end position="70"/>
    </location>
</feature>
<keyword evidence="1" id="KW-1133">Transmembrane helix</keyword>
<comment type="caution">
    <text evidence="2">The sequence shown here is derived from an EMBL/GenBank/DDBJ whole genome shotgun (WGS) entry which is preliminary data.</text>
</comment>
<protein>
    <submittedName>
        <fullName evidence="2">Uncharacterized protein</fullName>
    </submittedName>
</protein>
<name>A0ABV4YVV9_9BACI</name>
<feature type="transmembrane region" description="Helical" evidence="1">
    <location>
        <begin position="9"/>
        <end position="30"/>
    </location>
</feature>
<feature type="transmembrane region" description="Helical" evidence="1">
    <location>
        <begin position="77"/>
        <end position="100"/>
    </location>
</feature>
<evidence type="ECO:0000313" key="2">
    <source>
        <dbReference type="EMBL" id="MFB3168474.1"/>
    </source>
</evidence>
<proteinExistence type="predicted"/>
<gene>
    <name evidence="2" type="ORF">P5G62_015255</name>
</gene>